<dbReference type="InterPro" id="IPR012427">
    <property type="entry name" value="DUF1622"/>
</dbReference>
<dbReference type="Proteomes" id="UP000064967">
    <property type="component" value="Chromosome"/>
</dbReference>
<dbReference type="KEGG" id="llu:AKJ09_01454"/>
<organism evidence="1 2">
    <name type="scientific">Labilithrix luteola</name>
    <dbReference type="NCBI Taxonomy" id="1391654"/>
    <lineage>
        <taxon>Bacteria</taxon>
        <taxon>Pseudomonadati</taxon>
        <taxon>Myxococcota</taxon>
        <taxon>Polyangia</taxon>
        <taxon>Polyangiales</taxon>
        <taxon>Labilitrichaceae</taxon>
        <taxon>Labilithrix</taxon>
    </lineage>
</organism>
<evidence type="ECO:0008006" key="3">
    <source>
        <dbReference type="Google" id="ProtNLM"/>
    </source>
</evidence>
<dbReference type="Pfam" id="PF07784">
    <property type="entry name" value="DUF1622"/>
    <property type="match status" value="1"/>
</dbReference>
<dbReference type="PANTHER" id="PTHR38468:SF1">
    <property type="entry name" value="SLL0939 PROTEIN"/>
    <property type="match status" value="1"/>
</dbReference>
<gene>
    <name evidence="1" type="ORF">AKJ09_01454</name>
</gene>
<protein>
    <recommendedName>
        <fullName evidence="3">DUF1622 domain-containing protein</fullName>
    </recommendedName>
</protein>
<dbReference type="PATRIC" id="fig|1391654.3.peg.1470"/>
<dbReference type="EMBL" id="CP012333">
    <property type="protein sequence ID" value="AKU94790.1"/>
    <property type="molecule type" value="Genomic_DNA"/>
</dbReference>
<keyword evidence="2" id="KW-1185">Reference proteome</keyword>
<proteinExistence type="predicted"/>
<accession>A0A0K1PMN2</accession>
<dbReference type="PANTHER" id="PTHR38468">
    <property type="entry name" value="SLL0939 PROTEIN"/>
    <property type="match status" value="1"/>
</dbReference>
<dbReference type="AlphaFoldDB" id="A0A0K1PMN2"/>
<dbReference type="STRING" id="1391654.AKJ09_01454"/>
<name>A0A0K1PMN2_9BACT</name>
<evidence type="ECO:0000313" key="1">
    <source>
        <dbReference type="EMBL" id="AKU94790.1"/>
    </source>
</evidence>
<reference evidence="1 2" key="1">
    <citation type="submission" date="2015-08" db="EMBL/GenBank/DDBJ databases">
        <authorList>
            <person name="Babu N.S."/>
            <person name="Beckwith C.J."/>
            <person name="Beseler K.G."/>
            <person name="Brison A."/>
            <person name="Carone J.V."/>
            <person name="Caskin T.P."/>
            <person name="Diamond M."/>
            <person name="Durham M.E."/>
            <person name="Foxe J.M."/>
            <person name="Go M."/>
            <person name="Henderson B.A."/>
            <person name="Jones I.B."/>
            <person name="McGettigan J.A."/>
            <person name="Micheletti S.J."/>
            <person name="Nasrallah M.E."/>
            <person name="Ortiz D."/>
            <person name="Piller C.R."/>
            <person name="Privatt S.R."/>
            <person name="Schneider S.L."/>
            <person name="Sharp S."/>
            <person name="Smith T.C."/>
            <person name="Stanton J.D."/>
            <person name="Ullery H.E."/>
            <person name="Wilson R.J."/>
            <person name="Serrano M.G."/>
            <person name="Buck G."/>
            <person name="Lee V."/>
            <person name="Wang Y."/>
            <person name="Carvalho R."/>
            <person name="Voegtly L."/>
            <person name="Shi R."/>
            <person name="Duckworth R."/>
            <person name="Johnson A."/>
            <person name="Loviza R."/>
            <person name="Walstead R."/>
            <person name="Shah Z."/>
            <person name="Kiflezghi M."/>
            <person name="Wade K."/>
            <person name="Ball S.L."/>
            <person name="Bradley K.W."/>
            <person name="Asai D.J."/>
            <person name="Bowman C.A."/>
            <person name="Russell D.A."/>
            <person name="Pope W.H."/>
            <person name="Jacobs-Sera D."/>
            <person name="Hendrix R.W."/>
            <person name="Hatfull G.F."/>
        </authorList>
    </citation>
    <scope>NUCLEOTIDE SEQUENCE [LARGE SCALE GENOMIC DNA]</scope>
    <source>
        <strain evidence="1 2">DSM 27648</strain>
    </source>
</reference>
<sequence length="121" mass="12904">MVRAVASYIALALEVFAVFLVSLGGVRAAIGSVHALLRGRGTAFVSTKELFLGFASWLVLGLEFELAADIVRTAISPSWTDIGKLGAIAVIRTGLNLFLERDLDKYAAALRSAEAEPSQRP</sequence>
<evidence type="ECO:0000313" key="2">
    <source>
        <dbReference type="Proteomes" id="UP000064967"/>
    </source>
</evidence>